<evidence type="ECO:0000256" key="1">
    <source>
        <dbReference type="SAM" id="Phobius"/>
    </source>
</evidence>
<keyword evidence="1" id="KW-0472">Membrane</keyword>
<feature type="transmembrane region" description="Helical" evidence="1">
    <location>
        <begin position="50"/>
        <end position="70"/>
    </location>
</feature>
<evidence type="ECO:0000313" key="2">
    <source>
        <dbReference type="EMBL" id="SHJ72902.1"/>
    </source>
</evidence>
<dbReference type="Proteomes" id="UP000184474">
    <property type="component" value="Unassembled WGS sequence"/>
</dbReference>
<proteinExistence type="predicted"/>
<evidence type="ECO:0000313" key="3">
    <source>
        <dbReference type="Proteomes" id="UP000184474"/>
    </source>
</evidence>
<protein>
    <submittedName>
        <fullName evidence="2">Uncharacterized protein</fullName>
    </submittedName>
</protein>
<dbReference type="EMBL" id="FRAA01000001">
    <property type="protein sequence ID" value="SHJ72902.1"/>
    <property type="molecule type" value="Genomic_DNA"/>
</dbReference>
<organism evidence="2 3">
    <name type="scientific">Reichenbachiella agariperforans</name>
    <dbReference type="NCBI Taxonomy" id="156994"/>
    <lineage>
        <taxon>Bacteria</taxon>
        <taxon>Pseudomonadati</taxon>
        <taxon>Bacteroidota</taxon>
        <taxon>Cytophagia</taxon>
        <taxon>Cytophagales</taxon>
        <taxon>Reichenbachiellaceae</taxon>
        <taxon>Reichenbachiella</taxon>
    </lineage>
</organism>
<reference evidence="3" key="1">
    <citation type="submission" date="2016-11" db="EMBL/GenBank/DDBJ databases">
        <authorList>
            <person name="Varghese N."/>
            <person name="Submissions S."/>
        </authorList>
    </citation>
    <scope>NUCLEOTIDE SEQUENCE [LARGE SCALE GENOMIC DNA]</scope>
    <source>
        <strain evidence="3">DSM 26134</strain>
    </source>
</reference>
<dbReference type="RefSeq" id="WP_073119963.1">
    <property type="nucleotide sequence ID" value="NZ_FRAA01000001.1"/>
</dbReference>
<gene>
    <name evidence="2" type="ORF">SAMN04488028_1011040</name>
</gene>
<keyword evidence="1" id="KW-1133">Transmembrane helix</keyword>
<name>A0A1M6LPA8_REIAG</name>
<feature type="transmembrane region" description="Helical" evidence="1">
    <location>
        <begin position="7"/>
        <end position="23"/>
    </location>
</feature>
<keyword evidence="3" id="KW-1185">Reference proteome</keyword>
<sequence length="73" mass="8081">MKNYMKLGLIYIVIGAFLVYWAMTHSPNDGMGEIIKRGIVGDSYTMSSNAYYITLFVGAVAAVIGVWKIISKK</sequence>
<keyword evidence="1" id="KW-0812">Transmembrane</keyword>
<accession>A0A1M6LPA8</accession>
<dbReference type="AlphaFoldDB" id="A0A1M6LPA8"/>